<dbReference type="RefSeq" id="WP_379739275.1">
    <property type="nucleotide sequence ID" value="NZ_JBHSGW010000004.1"/>
</dbReference>
<comment type="caution">
    <text evidence="1">The sequence shown here is derived from an EMBL/GenBank/DDBJ whole genome shotgun (WGS) entry which is preliminary data.</text>
</comment>
<keyword evidence="2" id="KW-1185">Reference proteome</keyword>
<dbReference type="Proteomes" id="UP001595885">
    <property type="component" value="Unassembled WGS sequence"/>
</dbReference>
<name>A0ABV9P1U5_9FLAO</name>
<organism evidence="1 2">
    <name type="scientific">Flavobacterium ponti</name>
    <dbReference type="NCBI Taxonomy" id="665133"/>
    <lineage>
        <taxon>Bacteria</taxon>
        <taxon>Pseudomonadati</taxon>
        <taxon>Bacteroidota</taxon>
        <taxon>Flavobacteriia</taxon>
        <taxon>Flavobacteriales</taxon>
        <taxon>Flavobacteriaceae</taxon>
        <taxon>Flavobacterium</taxon>
    </lineage>
</organism>
<dbReference type="EMBL" id="JBHSGW010000004">
    <property type="protein sequence ID" value="MFC4739573.1"/>
    <property type="molecule type" value="Genomic_DNA"/>
</dbReference>
<reference evidence="2" key="1">
    <citation type="journal article" date="2019" name="Int. J. Syst. Evol. Microbiol.">
        <title>The Global Catalogue of Microorganisms (GCM) 10K type strain sequencing project: providing services to taxonomists for standard genome sequencing and annotation.</title>
        <authorList>
            <consortium name="The Broad Institute Genomics Platform"/>
            <consortium name="The Broad Institute Genome Sequencing Center for Infectious Disease"/>
            <person name="Wu L."/>
            <person name="Ma J."/>
        </authorList>
    </citation>
    <scope>NUCLEOTIDE SEQUENCE [LARGE SCALE GENOMIC DNA]</scope>
    <source>
        <strain evidence="2">CCUG 50349</strain>
    </source>
</reference>
<dbReference type="InterPro" id="IPR019882">
    <property type="entry name" value="CHP03643"/>
</dbReference>
<evidence type="ECO:0000313" key="1">
    <source>
        <dbReference type="EMBL" id="MFC4739573.1"/>
    </source>
</evidence>
<sequence length="93" mass="11209">MKKRKISELDNETLERIVTMAQEEKKPYEVIKEEFGIVENDVNEIMRKKLNKENFELWKKKAIAGKPKPKPMKFNIIEDDDLDTKYYIKNKFD</sequence>
<evidence type="ECO:0000313" key="2">
    <source>
        <dbReference type="Proteomes" id="UP001595885"/>
    </source>
</evidence>
<proteinExistence type="predicted"/>
<dbReference type="Pfam" id="PF10985">
    <property type="entry name" value="DUF2805"/>
    <property type="match status" value="1"/>
</dbReference>
<accession>A0ABV9P1U5</accession>
<protein>
    <submittedName>
        <fullName evidence="1">DUF2805 domain-containing protein</fullName>
    </submittedName>
</protein>
<gene>
    <name evidence="1" type="ORF">ACFO3U_06160</name>
</gene>